<reference evidence="8" key="1">
    <citation type="submission" date="2025-08" db="UniProtKB">
        <authorList>
            <consortium name="RefSeq"/>
        </authorList>
    </citation>
    <scope>IDENTIFICATION</scope>
    <source>
        <tissue evidence="8">Whole organism</tissue>
    </source>
</reference>
<feature type="region of interest" description="Disordered" evidence="5">
    <location>
        <begin position="53"/>
        <end position="129"/>
    </location>
</feature>
<evidence type="ECO:0000256" key="6">
    <source>
        <dbReference type="SAM" id="SignalP"/>
    </source>
</evidence>
<name>A0A8B7PP60_HYAAZ</name>
<protein>
    <submittedName>
        <fullName evidence="8">Uncharacterized protein LOC108683206</fullName>
    </submittedName>
</protein>
<keyword evidence="4" id="KW-0325">Glycoprotein</keyword>
<dbReference type="GO" id="GO:0008241">
    <property type="term" value="F:peptidyl-dipeptidase activity"/>
    <property type="evidence" value="ECO:0007669"/>
    <property type="project" value="InterPro"/>
</dbReference>
<dbReference type="Pfam" id="PF01401">
    <property type="entry name" value="Peptidase_M2"/>
    <property type="match status" value="1"/>
</dbReference>
<dbReference type="InterPro" id="IPR001548">
    <property type="entry name" value="Peptidase_M2"/>
</dbReference>
<feature type="compositionally biased region" description="Polar residues" evidence="5">
    <location>
        <begin position="102"/>
        <end position="121"/>
    </location>
</feature>
<organism evidence="7 8">
    <name type="scientific">Hyalella azteca</name>
    <name type="common">Amphipod</name>
    <dbReference type="NCBI Taxonomy" id="294128"/>
    <lineage>
        <taxon>Eukaryota</taxon>
        <taxon>Metazoa</taxon>
        <taxon>Ecdysozoa</taxon>
        <taxon>Arthropoda</taxon>
        <taxon>Crustacea</taxon>
        <taxon>Multicrustacea</taxon>
        <taxon>Malacostraca</taxon>
        <taxon>Eumalacostraca</taxon>
        <taxon>Peracarida</taxon>
        <taxon>Amphipoda</taxon>
        <taxon>Senticaudata</taxon>
        <taxon>Talitrida</taxon>
        <taxon>Talitroidea</taxon>
        <taxon>Hyalellidae</taxon>
        <taxon>Hyalella</taxon>
    </lineage>
</organism>
<dbReference type="GeneID" id="108683206"/>
<gene>
    <name evidence="8" type="primary">LOC108683206</name>
</gene>
<evidence type="ECO:0000256" key="4">
    <source>
        <dbReference type="ARBA" id="ARBA00023180"/>
    </source>
</evidence>
<evidence type="ECO:0000256" key="5">
    <source>
        <dbReference type="SAM" id="MobiDB-lite"/>
    </source>
</evidence>
<evidence type="ECO:0000256" key="1">
    <source>
        <dbReference type="ARBA" id="ARBA00008139"/>
    </source>
</evidence>
<comment type="similarity">
    <text evidence="1">Belongs to the peptidase M2 family.</text>
</comment>
<keyword evidence="3" id="KW-1015">Disulfide bond</keyword>
<dbReference type="SUPFAM" id="SSF55486">
    <property type="entry name" value="Metalloproteases ('zincins'), catalytic domain"/>
    <property type="match status" value="1"/>
</dbReference>
<dbReference type="RefSeq" id="XP_018027989.1">
    <property type="nucleotide sequence ID" value="XM_018172500.1"/>
</dbReference>
<feature type="compositionally biased region" description="Polar residues" evidence="5">
    <location>
        <begin position="210"/>
        <end position="220"/>
    </location>
</feature>
<dbReference type="AlphaFoldDB" id="A0A8B7PP60"/>
<feature type="compositionally biased region" description="Low complexity" evidence="5">
    <location>
        <begin position="56"/>
        <end position="101"/>
    </location>
</feature>
<dbReference type="GO" id="GO:0008237">
    <property type="term" value="F:metallopeptidase activity"/>
    <property type="evidence" value="ECO:0007669"/>
    <property type="project" value="InterPro"/>
</dbReference>
<evidence type="ECO:0000256" key="3">
    <source>
        <dbReference type="ARBA" id="ARBA00023157"/>
    </source>
</evidence>
<feature type="signal peptide" evidence="6">
    <location>
        <begin position="1"/>
        <end position="28"/>
    </location>
</feature>
<dbReference type="Proteomes" id="UP000694843">
    <property type="component" value="Unplaced"/>
</dbReference>
<evidence type="ECO:0000313" key="7">
    <source>
        <dbReference type="Proteomes" id="UP000694843"/>
    </source>
</evidence>
<feature type="chain" id="PRO_5034249462" evidence="6">
    <location>
        <begin position="29"/>
        <end position="230"/>
    </location>
</feature>
<feature type="region of interest" description="Disordered" evidence="5">
    <location>
        <begin position="208"/>
        <end position="230"/>
    </location>
</feature>
<evidence type="ECO:0000313" key="8">
    <source>
        <dbReference type="RefSeq" id="XP_018027989.1"/>
    </source>
</evidence>
<keyword evidence="2 6" id="KW-0732">Signal</keyword>
<keyword evidence="7" id="KW-1185">Reference proteome</keyword>
<evidence type="ECO:0000256" key="2">
    <source>
        <dbReference type="ARBA" id="ARBA00022729"/>
    </source>
</evidence>
<dbReference type="GO" id="GO:0006508">
    <property type="term" value="P:proteolysis"/>
    <property type="evidence" value="ECO:0007669"/>
    <property type="project" value="InterPro"/>
</dbReference>
<sequence>MVGQSRALILLCGTLLGLLCALYAPSRALSLPGLSREHLDEYLGVHERQEGELLDDTTVSTEVSSTDDISTDATTTDVTTTDAGATGVTTSSSESASTSDTPGTTPGVSSTAEVVTNSSRNPTDEMAAKKDIDDMDVVLQKSFVIMQEASWLENTDHTDAHASASIEATANFSSVYAQQWKEVINFYEYWNFTDPELRRRFELQAKPGTTVLSPGNQTKGGNMDECESPT</sequence>
<accession>A0A8B7PP60</accession>
<dbReference type="GO" id="GO:0016020">
    <property type="term" value="C:membrane"/>
    <property type="evidence" value="ECO:0007669"/>
    <property type="project" value="InterPro"/>
</dbReference>
<proteinExistence type="inferred from homology"/>
<dbReference type="KEGG" id="hazt:108683206"/>